<dbReference type="EMBL" id="CP060696">
    <property type="protein sequence ID" value="QNO17344.1"/>
    <property type="molecule type" value="Genomic_DNA"/>
</dbReference>
<dbReference type="InterPro" id="IPR027417">
    <property type="entry name" value="P-loop_NTPase"/>
</dbReference>
<sequence>MSNETLSLPSSNVEAGSLIPIDGNKIAAEVITNLVSTTAKAIYSKVLKKVKSKINKSEVDIGYAFEKYIKYSENKYRMVKTLLYRHESRDLYSFYECLGVRTSKKRIDTSNIQKVLELGHELIITGTGGMGKSVMMRHFFINSIKNSKFIPILVELRGLNDYKKKDIDIIDYIYEILEKLHFQLEKEYFIYGMECGCFLILLDGYDEVKNNLSPKITSEIQNMCDQYPQNYYIISSRPLQEFTGWHNFEELRCQNLDKRQAIELIQKLDYEPEVKKKFCKELNSDLFDKYKTFASNPLLLTIMLMTFETRASIPDKLNDFYDQAFVVLFHEHDATKGSYQREILSKLSYEDFKMVFSYFCFKSFFMGKYEFNKSQVLDIIEMCKVKKIINNNFKSEDFLNDLTNAVCMLVKEGLNYKFAHRSFQEYFAAVYTAQLNDCDQKIFLENWMKQKNYRLTSNYLDMLLDLEPQHFVKNIIFPGLQEIKNKYDKDGHSESWAFRSICEGISIENRFNPLTNTLSADKKCLAIMIKSNYEHLIMHYSLIASSYNFAQAQKKHEDAQNKIIKYLEENYSNELPDISYDRIRELDIWPQIKEGIQWFTDQFEFCLQYYEQLNQQYSRSTRNFNDMLQEL</sequence>
<evidence type="ECO:0000313" key="2">
    <source>
        <dbReference type="EMBL" id="QNO17344.1"/>
    </source>
</evidence>
<proteinExistence type="predicted"/>
<dbReference type="Pfam" id="PF22712">
    <property type="entry name" value="SNaCT7"/>
    <property type="match status" value="1"/>
</dbReference>
<keyword evidence="3" id="KW-1185">Reference proteome</keyword>
<accession>A0A7G9WF82</accession>
<gene>
    <name evidence="2" type="ORF">H6X83_10370</name>
</gene>
<feature type="domain" description="Short NACHT-associated C-terminal" evidence="1">
    <location>
        <begin position="465"/>
        <end position="631"/>
    </location>
</feature>
<dbReference type="SUPFAM" id="SSF52540">
    <property type="entry name" value="P-loop containing nucleoside triphosphate hydrolases"/>
    <property type="match status" value="1"/>
</dbReference>
<dbReference type="Gene3D" id="3.40.50.300">
    <property type="entry name" value="P-loop containing nucleotide triphosphate hydrolases"/>
    <property type="match status" value="1"/>
</dbReference>
<dbReference type="Proteomes" id="UP000516046">
    <property type="component" value="Chromosome"/>
</dbReference>
<evidence type="ECO:0000313" key="3">
    <source>
        <dbReference type="Proteomes" id="UP000516046"/>
    </source>
</evidence>
<name>A0A7G9WF82_9FIRM</name>
<dbReference type="RefSeq" id="WP_212506413.1">
    <property type="nucleotide sequence ID" value="NZ_CP060696.1"/>
</dbReference>
<reference evidence="2 3" key="1">
    <citation type="submission" date="2020-08" db="EMBL/GenBank/DDBJ databases">
        <authorList>
            <person name="Ren C."/>
            <person name="Gu Y."/>
            <person name="Xu Y."/>
        </authorList>
    </citation>
    <scope>NUCLEOTIDE SEQUENCE [LARGE SCALE GENOMIC DNA]</scope>
    <source>
        <strain evidence="2 3">LBM18003</strain>
    </source>
</reference>
<evidence type="ECO:0000259" key="1">
    <source>
        <dbReference type="Pfam" id="PF22712"/>
    </source>
</evidence>
<dbReference type="AlphaFoldDB" id="A0A7G9WF82"/>
<dbReference type="KEGG" id="caml:H6X83_10370"/>
<dbReference type="InterPro" id="IPR055049">
    <property type="entry name" value="SNaCT7"/>
</dbReference>
<dbReference type="PANTHER" id="PTHR46844">
    <property type="entry name" value="SLR5058 PROTEIN"/>
    <property type="match status" value="1"/>
</dbReference>
<organism evidence="2 3">
    <name type="scientific">Caproicibacterium amylolyticum</name>
    <dbReference type="NCBI Taxonomy" id="2766537"/>
    <lineage>
        <taxon>Bacteria</taxon>
        <taxon>Bacillati</taxon>
        <taxon>Bacillota</taxon>
        <taxon>Clostridia</taxon>
        <taxon>Eubacteriales</taxon>
        <taxon>Oscillospiraceae</taxon>
        <taxon>Caproicibacterium</taxon>
    </lineage>
</organism>
<dbReference type="PANTHER" id="PTHR46844:SF1">
    <property type="entry name" value="SLR5058 PROTEIN"/>
    <property type="match status" value="1"/>
</dbReference>
<protein>
    <recommendedName>
        <fullName evidence="1">Short NACHT-associated C-terminal domain-containing protein</fullName>
    </recommendedName>
</protein>